<accession>W4PAE3</accession>
<evidence type="ECO:0000313" key="2">
    <source>
        <dbReference type="Proteomes" id="UP000018861"/>
    </source>
</evidence>
<organism evidence="1 2">
    <name type="scientific">Bacteroides pyogenes JCM 6292</name>
    <dbReference type="NCBI Taxonomy" id="1235809"/>
    <lineage>
        <taxon>Bacteria</taxon>
        <taxon>Pseudomonadati</taxon>
        <taxon>Bacteroidota</taxon>
        <taxon>Bacteroidia</taxon>
        <taxon>Bacteroidales</taxon>
        <taxon>Bacteroidaceae</taxon>
        <taxon>Bacteroides</taxon>
    </lineage>
</organism>
<dbReference type="Pfam" id="PF13155">
    <property type="entry name" value="Toprim_2"/>
    <property type="match status" value="1"/>
</dbReference>
<gene>
    <name evidence="1" type="ORF">JCM6292_2513</name>
</gene>
<dbReference type="SUPFAM" id="SSF56731">
    <property type="entry name" value="DNA primase core"/>
    <property type="match status" value="1"/>
</dbReference>
<reference evidence="1 2" key="1">
    <citation type="journal article" date="2014" name="Genome Announc.">
        <title>Draft Genome Sequences of Three Strains of Bacteroides pyogenes Isolated from a Cat and Swine.</title>
        <authorList>
            <person name="Sakamoto M."/>
            <person name="Oshima K."/>
            <person name="Suda W."/>
            <person name="Kitamura K."/>
            <person name="Iida T."/>
            <person name="Hattori M."/>
            <person name="Ohkuma M."/>
        </authorList>
    </citation>
    <scope>NUCLEOTIDE SEQUENCE [LARGE SCALE GENOMIC DNA]</scope>
    <source>
        <strain evidence="1 2">JCM 6292</strain>
    </source>
</reference>
<proteinExistence type="predicted"/>
<dbReference type="Gene3D" id="3.40.1360.10">
    <property type="match status" value="1"/>
</dbReference>
<protein>
    <submittedName>
        <fullName evidence="1">DNA primase</fullName>
    </submittedName>
</protein>
<dbReference type="EMBL" id="BAIQ01000028">
    <property type="protein sequence ID" value="GAE16124.1"/>
    <property type="molecule type" value="Genomic_DNA"/>
</dbReference>
<evidence type="ECO:0000313" key="1">
    <source>
        <dbReference type="EMBL" id="GAE16124.1"/>
    </source>
</evidence>
<comment type="caution">
    <text evidence="1">The sequence shown here is derived from an EMBL/GenBank/DDBJ whole genome shotgun (WGS) entry which is preliminary data.</text>
</comment>
<dbReference type="AlphaFoldDB" id="W4PAE3"/>
<name>W4PAE3_9BACE</name>
<sequence length="212" mass="24784">MLREEENKRQWLEGKRKEFSDNLNQETFVEMIVPLTHPALTDYIFKRRISYRIAQQFCKEVHYTFRGRRYYAIAFKNVANGMEARNVFCKRCIGKKSISVIYADGSSPQQCCVFEGFFDLLSFLTMQAEIQFNGISINGSFDYFVLNGVGEIKILIPLLEKYKAIHCYLDNDDAGKNATKSIMNVYGSKVIDESYRYRDYNDLNDCLMAMHR</sequence>
<dbReference type="Proteomes" id="UP000018861">
    <property type="component" value="Unassembled WGS sequence"/>
</dbReference>